<organism evidence="2 3">
    <name type="scientific">Aquatica leii</name>
    <dbReference type="NCBI Taxonomy" id="1421715"/>
    <lineage>
        <taxon>Eukaryota</taxon>
        <taxon>Metazoa</taxon>
        <taxon>Ecdysozoa</taxon>
        <taxon>Arthropoda</taxon>
        <taxon>Hexapoda</taxon>
        <taxon>Insecta</taxon>
        <taxon>Pterygota</taxon>
        <taxon>Neoptera</taxon>
        <taxon>Endopterygota</taxon>
        <taxon>Coleoptera</taxon>
        <taxon>Polyphaga</taxon>
        <taxon>Elateriformia</taxon>
        <taxon>Elateroidea</taxon>
        <taxon>Lampyridae</taxon>
        <taxon>Luciolinae</taxon>
        <taxon>Aquatica</taxon>
    </lineage>
</organism>
<dbReference type="EMBL" id="JARPUR010000006">
    <property type="protein sequence ID" value="KAK4873860.1"/>
    <property type="molecule type" value="Genomic_DNA"/>
</dbReference>
<feature type="signal peptide" evidence="1">
    <location>
        <begin position="1"/>
        <end position="18"/>
    </location>
</feature>
<accession>A0AAN7PZQ0</accession>
<evidence type="ECO:0000313" key="3">
    <source>
        <dbReference type="Proteomes" id="UP001353858"/>
    </source>
</evidence>
<name>A0AAN7PZQ0_9COLE</name>
<reference evidence="3" key="1">
    <citation type="submission" date="2023-01" db="EMBL/GenBank/DDBJ databases">
        <title>Key to firefly adult light organ development and bioluminescence: homeobox transcription factors regulate luciferase expression and transportation to peroxisome.</title>
        <authorList>
            <person name="Fu X."/>
        </authorList>
    </citation>
    <scope>NUCLEOTIDE SEQUENCE [LARGE SCALE GENOMIC DNA]</scope>
</reference>
<comment type="caution">
    <text evidence="2">The sequence shown here is derived from an EMBL/GenBank/DDBJ whole genome shotgun (WGS) entry which is preliminary data.</text>
</comment>
<dbReference type="AlphaFoldDB" id="A0AAN7PZQ0"/>
<gene>
    <name evidence="2" type="ORF">RN001_013220</name>
</gene>
<keyword evidence="3" id="KW-1185">Reference proteome</keyword>
<feature type="chain" id="PRO_5042848645" evidence="1">
    <location>
        <begin position="19"/>
        <end position="199"/>
    </location>
</feature>
<dbReference type="Proteomes" id="UP001353858">
    <property type="component" value="Unassembled WGS sequence"/>
</dbReference>
<keyword evidence="1" id="KW-0732">Signal</keyword>
<protein>
    <submittedName>
        <fullName evidence="2">Uncharacterized protein</fullName>
    </submittedName>
</protein>
<proteinExistence type="predicted"/>
<evidence type="ECO:0000313" key="2">
    <source>
        <dbReference type="EMBL" id="KAK4873860.1"/>
    </source>
</evidence>
<sequence>MKLAVVFLLVSCVSFVYGACPECDGLSEYYDLVGCKVLCKRGKCVTTYSCRKILILLRSKKQCYLNGKYYNVNDKLPGTYPAPNGIGKCEYICIFTSGFYAFVPANCQPTNQPPTPAQCIDLFKISGPFILQIQGGVLFRPNLCSIQLLPAPPQLPASNCGFLKSKCCAFGGNFYKIGTVINAFGFKCMCMCPPLMSCM</sequence>
<evidence type="ECO:0000256" key="1">
    <source>
        <dbReference type="SAM" id="SignalP"/>
    </source>
</evidence>